<protein>
    <submittedName>
        <fullName evidence="1">Uncharacterized protein</fullName>
    </submittedName>
</protein>
<reference evidence="1 2" key="1">
    <citation type="submission" date="2014-10" db="EMBL/GenBank/DDBJ databases">
        <title>Genome sequence of Micropolyspora internatus JCM3315.</title>
        <authorList>
            <person name="Shin S.-K."/>
            <person name="Yi H."/>
        </authorList>
    </citation>
    <scope>NUCLEOTIDE SEQUENCE [LARGE SCALE GENOMIC DNA]</scope>
    <source>
        <strain evidence="1 2">JCM 3315</strain>
    </source>
</reference>
<organism evidence="1 2">
    <name type="scientific">Saccharomonospora viridis</name>
    <dbReference type="NCBI Taxonomy" id="1852"/>
    <lineage>
        <taxon>Bacteria</taxon>
        <taxon>Bacillati</taxon>
        <taxon>Actinomycetota</taxon>
        <taxon>Actinomycetes</taxon>
        <taxon>Pseudonocardiales</taxon>
        <taxon>Pseudonocardiaceae</taxon>
        <taxon>Saccharomonospora</taxon>
    </lineage>
</organism>
<proteinExistence type="predicted"/>
<dbReference type="AlphaFoldDB" id="A0A837DBK7"/>
<dbReference type="EMBL" id="JRZE01000006">
    <property type="protein sequence ID" value="KHF43186.1"/>
    <property type="molecule type" value="Genomic_DNA"/>
</dbReference>
<name>A0A837DBK7_9PSEU</name>
<dbReference type="Proteomes" id="UP000030848">
    <property type="component" value="Unassembled WGS sequence"/>
</dbReference>
<evidence type="ECO:0000313" key="2">
    <source>
        <dbReference type="Proteomes" id="UP000030848"/>
    </source>
</evidence>
<accession>A0A837DBK7</accession>
<gene>
    <name evidence="1" type="ORF">MINT15_33880</name>
</gene>
<sequence>MPECRACHGSGECEPCNGTGRVDGFFLTRCATPAAVLAAATTAAVPVPVGEPGLRMI</sequence>
<evidence type="ECO:0000313" key="1">
    <source>
        <dbReference type="EMBL" id="KHF43186.1"/>
    </source>
</evidence>
<comment type="caution">
    <text evidence="1">The sequence shown here is derived from an EMBL/GenBank/DDBJ whole genome shotgun (WGS) entry which is preliminary data.</text>
</comment>